<dbReference type="EMBL" id="MARB01000026">
    <property type="protein sequence ID" value="ODJ86181.1"/>
    <property type="molecule type" value="Genomic_DNA"/>
</dbReference>
<dbReference type="NCBIfam" id="TIGR01843">
    <property type="entry name" value="type_I_hlyD"/>
    <property type="match status" value="1"/>
</dbReference>
<dbReference type="GO" id="GO:0009306">
    <property type="term" value="P:protein secretion"/>
    <property type="evidence" value="ECO:0007669"/>
    <property type="project" value="InterPro"/>
</dbReference>
<accession>A0A7Z0VJ25</accession>
<dbReference type="Gene3D" id="2.40.50.100">
    <property type="match status" value="1"/>
</dbReference>
<comment type="caution">
    <text evidence="14">The sequence shown here is derived from an EMBL/GenBank/DDBJ whole genome shotgun (WGS) entry which is preliminary data.</text>
</comment>
<evidence type="ECO:0000256" key="11">
    <source>
        <dbReference type="SAM" id="MobiDB-lite"/>
    </source>
</evidence>
<evidence type="ECO:0000313" key="15">
    <source>
        <dbReference type="Proteomes" id="UP000094769"/>
    </source>
</evidence>
<organism evidence="14 15">
    <name type="scientific">Candidatus Thiodiazotropha endolucinida</name>
    <dbReference type="NCBI Taxonomy" id="1655433"/>
    <lineage>
        <taxon>Bacteria</taxon>
        <taxon>Pseudomonadati</taxon>
        <taxon>Pseudomonadota</taxon>
        <taxon>Gammaproteobacteria</taxon>
        <taxon>Chromatiales</taxon>
        <taxon>Sedimenticolaceae</taxon>
        <taxon>Candidatus Thiodiazotropha</taxon>
    </lineage>
</organism>
<evidence type="ECO:0000256" key="3">
    <source>
        <dbReference type="ARBA" id="ARBA00022448"/>
    </source>
</evidence>
<dbReference type="SUPFAM" id="SSF111369">
    <property type="entry name" value="HlyD-like secretion proteins"/>
    <property type="match status" value="1"/>
</dbReference>
<evidence type="ECO:0000256" key="1">
    <source>
        <dbReference type="ARBA" id="ARBA00004377"/>
    </source>
</evidence>
<keyword evidence="5 9" id="KW-0997">Cell inner membrane</keyword>
<keyword evidence="7 9" id="KW-1133">Transmembrane helix</keyword>
<dbReference type="Proteomes" id="UP000094769">
    <property type="component" value="Unassembled WGS sequence"/>
</dbReference>
<evidence type="ECO:0000259" key="12">
    <source>
        <dbReference type="Pfam" id="PF25994"/>
    </source>
</evidence>
<keyword evidence="3 9" id="KW-0813">Transport</keyword>
<evidence type="ECO:0000256" key="4">
    <source>
        <dbReference type="ARBA" id="ARBA00022475"/>
    </source>
</evidence>
<evidence type="ECO:0000256" key="8">
    <source>
        <dbReference type="ARBA" id="ARBA00023136"/>
    </source>
</evidence>
<proteinExistence type="inferred from homology"/>
<dbReference type="PANTHER" id="PTHR30386:SF26">
    <property type="entry name" value="TRANSPORT PROTEIN COMB"/>
    <property type="match status" value="1"/>
</dbReference>
<comment type="similarity">
    <text evidence="2 9">Belongs to the membrane fusion protein (MFP) (TC 8.A.1) family.</text>
</comment>
<evidence type="ECO:0000259" key="13">
    <source>
        <dbReference type="Pfam" id="PF26002"/>
    </source>
</evidence>
<name>A0A7Z0VJ25_9GAMM</name>
<dbReference type="InterPro" id="IPR050739">
    <property type="entry name" value="MFP"/>
</dbReference>
<keyword evidence="4 9" id="KW-1003">Cell membrane</keyword>
<evidence type="ECO:0000313" key="14">
    <source>
        <dbReference type="EMBL" id="ODJ86181.1"/>
    </source>
</evidence>
<dbReference type="InterPro" id="IPR058781">
    <property type="entry name" value="HH_AprE-like"/>
</dbReference>
<sequence>MMDTESQTIEVERQADPLSFRSEKPGNGDNDFMDDKTAALLVQAPRGGRTILWVVFLIVILAIAWASWAELDEVTRGAGKVIPSSQIQVIQNLEGGILSALYVQDGDTVEQGQVLLQIDDTRFSSSLRETQLQFWALKAKAARLQAETDSKAFEAPSGMAEKYPALVDQEQGLFNSRQKELKTNRSILSKQVEQIKQEIRGLEVKSVRLKRNLSLVTRELDLSKPLLDAGAISEVEILRLEREVSELEGELETAKLTIPRMKSRLEEAEQKVSEILIRFKNEAHAELNDVLAELSKLKETSVALEDRVTRTAVRSPVKGTVKQVMINTLGGVIQPGMELMEIVPLDDSLLVEAKVGPKDIAFLHPGQKATVKLTAYDFAIYGALTGKVEHISADTIKEEHEQESYYLVRVRTDKTDLGTQEKALPIIPGMQAEVDILTGKKSVLEYLFKPLLRAKGRALRER</sequence>
<dbReference type="Pfam" id="PF25994">
    <property type="entry name" value="HH_AprE"/>
    <property type="match status" value="1"/>
</dbReference>
<comment type="subcellular location">
    <subcellularLocation>
        <location evidence="1 9">Cell inner membrane</location>
        <topology evidence="1 9">Single-pass membrane protein</topology>
    </subcellularLocation>
</comment>
<feature type="domain" description="AprE-like beta-barrel" evidence="13">
    <location>
        <begin position="349"/>
        <end position="439"/>
    </location>
</feature>
<dbReference type="InterPro" id="IPR010129">
    <property type="entry name" value="T1SS_HlyD"/>
</dbReference>
<feature type="coiled-coil region" evidence="10">
    <location>
        <begin position="237"/>
        <end position="307"/>
    </location>
</feature>
<protein>
    <recommendedName>
        <fullName evidence="9">Membrane fusion protein (MFP) family protein</fullName>
    </recommendedName>
</protein>
<dbReference type="InterPro" id="IPR006144">
    <property type="entry name" value="Secretion_HlyD_CS"/>
</dbReference>
<dbReference type="Gene3D" id="2.40.30.170">
    <property type="match status" value="1"/>
</dbReference>
<dbReference type="Gene3D" id="1.10.287.470">
    <property type="entry name" value="Helix hairpin bin"/>
    <property type="match status" value="1"/>
</dbReference>
<evidence type="ECO:0000256" key="5">
    <source>
        <dbReference type="ARBA" id="ARBA00022519"/>
    </source>
</evidence>
<dbReference type="PANTHER" id="PTHR30386">
    <property type="entry name" value="MEMBRANE FUSION SUBUNIT OF EMRAB-TOLC MULTIDRUG EFFLUX PUMP"/>
    <property type="match status" value="1"/>
</dbReference>
<feature type="transmembrane region" description="Helical" evidence="9">
    <location>
        <begin position="50"/>
        <end position="68"/>
    </location>
</feature>
<dbReference type="PROSITE" id="PS00543">
    <property type="entry name" value="HLYD_FAMILY"/>
    <property type="match status" value="1"/>
</dbReference>
<dbReference type="AlphaFoldDB" id="A0A7Z0VJ25"/>
<evidence type="ECO:0000256" key="9">
    <source>
        <dbReference type="RuleBase" id="RU365093"/>
    </source>
</evidence>
<evidence type="ECO:0000256" key="2">
    <source>
        <dbReference type="ARBA" id="ARBA00009477"/>
    </source>
</evidence>
<keyword evidence="8 9" id="KW-0472">Membrane</keyword>
<gene>
    <name evidence="14" type="primary">prsE</name>
    <name evidence="14" type="ORF">CODIS_36140</name>
</gene>
<keyword evidence="10" id="KW-0175">Coiled coil</keyword>
<reference evidence="14 15" key="1">
    <citation type="submission" date="2016-06" db="EMBL/GenBank/DDBJ databases">
        <title>Genome sequence of endosymbiont of Candidatus Endolucinida thiodiazotropha.</title>
        <authorList>
            <person name="Poehlein A."/>
            <person name="Koenig S."/>
            <person name="Heiden S.E."/>
            <person name="Thuermer A."/>
            <person name="Voget S."/>
            <person name="Daniel R."/>
            <person name="Markert S."/>
            <person name="Gros O."/>
            <person name="Schweder T."/>
        </authorList>
    </citation>
    <scope>NUCLEOTIDE SEQUENCE [LARGE SCALE GENOMIC DNA]</scope>
    <source>
        <strain evidence="14 15">COS</strain>
    </source>
</reference>
<dbReference type="GO" id="GO:0005886">
    <property type="term" value="C:plasma membrane"/>
    <property type="evidence" value="ECO:0007669"/>
    <property type="project" value="UniProtKB-SubCell"/>
</dbReference>
<dbReference type="Pfam" id="PF26002">
    <property type="entry name" value="Beta-barrel_AprE"/>
    <property type="match status" value="1"/>
</dbReference>
<keyword evidence="6 9" id="KW-0812">Transmembrane</keyword>
<feature type="region of interest" description="Disordered" evidence="11">
    <location>
        <begin position="1"/>
        <end position="31"/>
    </location>
</feature>
<feature type="coiled-coil region" evidence="10">
    <location>
        <begin position="178"/>
        <end position="212"/>
    </location>
</feature>
<evidence type="ECO:0000256" key="6">
    <source>
        <dbReference type="ARBA" id="ARBA00022692"/>
    </source>
</evidence>
<evidence type="ECO:0000256" key="7">
    <source>
        <dbReference type="ARBA" id="ARBA00022989"/>
    </source>
</evidence>
<keyword evidence="15" id="KW-1185">Reference proteome</keyword>
<feature type="domain" description="AprE-like long alpha-helical hairpin" evidence="12">
    <location>
        <begin position="125"/>
        <end position="307"/>
    </location>
</feature>
<dbReference type="InterPro" id="IPR058982">
    <property type="entry name" value="Beta-barrel_AprE"/>
</dbReference>
<dbReference type="PRINTS" id="PR01490">
    <property type="entry name" value="RTXTOXIND"/>
</dbReference>
<feature type="compositionally biased region" description="Basic and acidic residues" evidence="11">
    <location>
        <begin position="10"/>
        <end position="26"/>
    </location>
</feature>
<evidence type="ECO:0000256" key="10">
    <source>
        <dbReference type="SAM" id="Coils"/>
    </source>
</evidence>